<keyword evidence="4" id="KW-0210">Decarboxylase</keyword>
<comment type="caution">
    <text evidence="9">The sequence shown here is derived from an EMBL/GenBank/DDBJ whole genome shotgun (WGS) entry which is preliminary data.</text>
</comment>
<evidence type="ECO:0000256" key="7">
    <source>
        <dbReference type="ARBA" id="ARBA00033428"/>
    </source>
</evidence>
<proteinExistence type="predicted"/>
<dbReference type="InterPro" id="IPR013785">
    <property type="entry name" value="Aldolase_TIM"/>
</dbReference>
<dbReference type="EMBL" id="LAZR01008657">
    <property type="protein sequence ID" value="KKM77348.1"/>
    <property type="molecule type" value="Genomic_DNA"/>
</dbReference>
<dbReference type="PANTHER" id="PTHR32119:SF2">
    <property type="entry name" value="OROTIDINE 5'-PHOSPHATE DECARBOXYLASE"/>
    <property type="match status" value="1"/>
</dbReference>
<dbReference type="Gene3D" id="3.20.20.70">
    <property type="entry name" value="Aldolase class I"/>
    <property type="match status" value="1"/>
</dbReference>
<dbReference type="PANTHER" id="PTHR32119">
    <property type="entry name" value="OROTIDINE 5'-PHOSPHATE DECARBOXYLASE"/>
    <property type="match status" value="1"/>
</dbReference>
<feature type="non-terminal residue" evidence="9">
    <location>
        <position position="193"/>
    </location>
</feature>
<dbReference type="InterPro" id="IPR018089">
    <property type="entry name" value="OMPdecase_AS"/>
</dbReference>
<evidence type="ECO:0000256" key="3">
    <source>
        <dbReference type="ARBA" id="ARBA00021923"/>
    </source>
</evidence>
<dbReference type="Pfam" id="PF00215">
    <property type="entry name" value="OMPdecase"/>
    <property type="match status" value="1"/>
</dbReference>
<dbReference type="InterPro" id="IPR014732">
    <property type="entry name" value="OMPdecase"/>
</dbReference>
<evidence type="ECO:0000313" key="9">
    <source>
        <dbReference type="EMBL" id="KKM77348.1"/>
    </source>
</evidence>
<dbReference type="UniPathway" id="UPA00070">
    <property type="reaction ID" value="UER00120"/>
</dbReference>
<dbReference type="GO" id="GO:0006207">
    <property type="term" value="P:'de novo' pyrimidine nucleobase biosynthetic process"/>
    <property type="evidence" value="ECO:0007669"/>
    <property type="project" value="InterPro"/>
</dbReference>
<dbReference type="AlphaFoldDB" id="A0A0F9K5S9"/>
<dbReference type="GO" id="GO:0044205">
    <property type="term" value="P:'de novo' UMP biosynthetic process"/>
    <property type="evidence" value="ECO:0007669"/>
    <property type="project" value="UniProtKB-UniPathway"/>
</dbReference>
<evidence type="ECO:0000256" key="5">
    <source>
        <dbReference type="ARBA" id="ARBA00022975"/>
    </source>
</evidence>
<gene>
    <name evidence="9" type="ORF">LCGC14_1370870</name>
</gene>
<dbReference type="SMART" id="SM00934">
    <property type="entry name" value="OMPdecase"/>
    <property type="match status" value="1"/>
</dbReference>
<evidence type="ECO:0000256" key="4">
    <source>
        <dbReference type="ARBA" id="ARBA00022793"/>
    </source>
</evidence>
<feature type="domain" description="Orotidine 5'-phosphate decarboxylase" evidence="8">
    <location>
        <begin position="6"/>
        <end position="193"/>
    </location>
</feature>
<dbReference type="GO" id="GO:0005829">
    <property type="term" value="C:cytosol"/>
    <property type="evidence" value="ECO:0007669"/>
    <property type="project" value="TreeGrafter"/>
</dbReference>
<comment type="pathway">
    <text evidence="1">Pyrimidine metabolism; UMP biosynthesis via de novo pathway; UMP from orotate: step 2/2.</text>
</comment>
<name>A0A0F9K5S9_9ZZZZ</name>
<dbReference type="InterPro" id="IPR011060">
    <property type="entry name" value="RibuloseP-bd_barrel"/>
</dbReference>
<reference evidence="9" key="1">
    <citation type="journal article" date="2015" name="Nature">
        <title>Complex archaea that bridge the gap between prokaryotes and eukaryotes.</title>
        <authorList>
            <person name="Spang A."/>
            <person name="Saw J.H."/>
            <person name="Jorgensen S.L."/>
            <person name="Zaremba-Niedzwiedzka K."/>
            <person name="Martijn J."/>
            <person name="Lind A.E."/>
            <person name="van Eijk R."/>
            <person name="Schleper C."/>
            <person name="Guy L."/>
            <person name="Ettema T.J."/>
        </authorList>
    </citation>
    <scope>NUCLEOTIDE SEQUENCE</scope>
</reference>
<sequence>MEAKDRLIVALDVDSMWEANDLVHELGDTVSRYKVGWQLFMSEGFDVVYALTDADKKVFLDLKLDDIPNTVYSTLKNMKPYVEFFSLQGDIETYRAAVKGFNKARSTTKLLYVLSLSTRSGYGDLATAIEVAQAGGGLVVSGHMVQAMRERFPCDVTIVTPGIRLNEDVDDHTKVFTPAQAIEAGSDFLVVGR</sequence>
<dbReference type="InterPro" id="IPR001754">
    <property type="entry name" value="OMPdeCOase_dom"/>
</dbReference>
<accession>A0A0F9K5S9</accession>
<dbReference type="EC" id="4.1.1.23" evidence="2"/>
<dbReference type="GO" id="GO:0004590">
    <property type="term" value="F:orotidine-5'-phosphate decarboxylase activity"/>
    <property type="evidence" value="ECO:0007669"/>
    <property type="project" value="UniProtKB-EC"/>
</dbReference>
<evidence type="ECO:0000259" key="8">
    <source>
        <dbReference type="SMART" id="SM00934"/>
    </source>
</evidence>
<dbReference type="SUPFAM" id="SSF51366">
    <property type="entry name" value="Ribulose-phoshate binding barrel"/>
    <property type="match status" value="1"/>
</dbReference>
<evidence type="ECO:0000256" key="1">
    <source>
        <dbReference type="ARBA" id="ARBA00004861"/>
    </source>
</evidence>
<protein>
    <recommendedName>
        <fullName evidence="3">Orotidine 5'-phosphate decarboxylase</fullName>
        <ecNumber evidence="2">4.1.1.23</ecNumber>
    </recommendedName>
    <alternativeName>
        <fullName evidence="7">OMP decarboxylase</fullName>
    </alternativeName>
</protein>
<keyword evidence="5" id="KW-0665">Pyrimidine biosynthesis</keyword>
<evidence type="ECO:0000256" key="2">
    <source>
        <dbReference type="ARBA" id="ARBA00012321"/>
    </source>
</evidence>
<dbReference type="NCBIfam" id="TIGR01740">
    <property type="entry name" value="pyrF"/>
    <property type="match status" value="1"/>
</dbReference>
<organism evidence="9">
    <name type="scientific">marine sediment metagenome</name>
    <dbReference type="NCBI Taxonomy" id="412755"/>
    <lineage>
        <taxon>unclassified sequences</taxon>
        <taxon>metagenomes</taxon>
        <taxon>ecological metagenomes</taxon>
    </lineage>
</organism>
<dbReference type="CDD" id="cd04725">
    <property type="entry name" value="OMP_decarboxylase_like"/>
    <property type="match status" value="1"/>
</dbReference>
<dbReference type="PROSITE" id="PS00156">
    <property type="entry name" value="OMPDECASE"/>
    <property type="match status" value="1"/>
</dbReference>
<evidence type="ECO:0000256" key="6">
    <source>
        <dbReference type="ARBA" id="ARBA00023239"/>
    </source>
</evidence>
<keyword evidence="6" id="KW-0456">Lyase</keyword>